<accession>A0A5J4J0D2</accession>
<protein>
    <recommendedName>
        <fullName evidence="3">MepB protein</fullName>
    </recommendedName>
</protein>
<evidence type="ECO:0000313" key="2">
    <source>
        <dbReference type="Proteomes" id="UP000326509"/>
    </source>
</evidence>
<keyword evidence="2" id="KW-1185">Reference proteome</keyword>
<dbReference type="Proteomes" id="UP000326509">
    <property type="component" value="Unassembled WGS sequence"/>
</dbReference>
<evidence type="ECO:0008006" key="3">
    <source>
        <dbReference type="Google" id="ProtNLM"/>
    </source>
</evidence>
<dbReference type="Pfam" id="PF08877">
    <property type="entry name" value="MepB-like"/>
    <property type="match status" value="1"/>
</dbReference>
<dbReference type="PIRSF" id="PIRSF032285">
    <property type="entry name" value="UCP032285"/>
    <property type="match status" value="1"/>
</dbReference>
<dbReference type="InterPro" id="IPR011235">
    <property type="entry name" value="MepB-like"/>
</dbReference>
<dbReference type="EMBL" id="BKCG01000002">
    <property type="protein sequence ID" value="GER59223.1"/>
    <property type="molecule type" value="Genomic_DNA"/>
</dbReference>
<dbReference type="RefSeq" id="WP_151673310.1">
    <property type="nucleotide sequence ID" value="NZ_BKCG01000002.1"/>
</dbReference>
<dbReference type="InterPro" id="IPR038231">
    <property type="entry name" value="MepB-like_sf"/>
</dbReference>
<dbReference type="Gene3D" id="3.40.1350.140">
    <property type="entry name" value="MepB-like"/>
    <property type="match status" value="1"/>
</dbReference>
<dbReference type="AlphaFoldDB" id="A0A5J4J0D2"/>
<comment type="caution">
    <text evidence="1">The sequence shown here is derived from an EMBL/GenBank/DDBJ whole genome shotgun (WGS) entry which is preliminary data.</text>
</comment>
<dbReference type="OrthoDB" id="4954833at2"/>
<organism evidence="1 2">
    <name type="scientific">Patiriisocius marinus</name>
    <dbReference type="NCBI Taxonomy" id="1397112"/>
    <lineage>
        <taxon>Bacteria</taxon>
        <taxon>Pseudomonadati</taxon>
        <taxon>Bacteroidota</taxon>
        <taxon>Flavobacteriia</taxon>
        <taxon>Flavobacteriales</taxon>
        <taxon>Flavobacteriaceae</taxon>
        <taxon>Patiriisocius</taxon>
    </lineage>
</organism>
<gene>
    <name evidence="1" type="ORF">ULMA_13310</name>
</gene>
<evidence type="ECO:0000313" key="1">
    <source>
        <dbReference type="EMBL" id="GER59223.1"/>
    </source>
</evidence>
<name>A0A5J4J0D2_9FLAO</name>
<reference evidence="1 2" key="1">
    <citation type="submission" date="2019-08" db="EMBL/GenBank/DDBJ databases">
        <title>Draft genome sequence of Ulvibacter marinus type strain NBRC 109484.</title>
        <authorList>
            <person name="Kawano K."/>
            <person name="Ushijima N."/>
            <person name="Kihara M."/>
            <person name="Itoh H."/>
        </authorList>
    </citation>
    <scope>NUCLEOTIDE SEQUENCE [LARGE SCALE GENOMIC DNA]</scope>
    <source>
        <strain evidence="1 2">NBRC 109484</strain>
    </source>
</reference>
<sequence>MNDLLQLIESKIYKPLKLEISNFTFENEGQDYNACNFRINKRTVICRNGKITPKKIGQFVTFWKRNNDKITVPFNENDDFDFYVINVKYSKNKGQFVFPKAALIKHGIISTLKKDGKRGFRIYPSWDNPTSKQALRSQKWQLEYFYILNDTLDFKRIRSLYKI</sequence>
<proteinExistence type="predicted"/>